<dbReference type="PANTHER" id="PTHR43162:SF1">
    <property type="entry name" value="PRESTALK A DIFFERENTIATION PROTEIN A"/>
    <property type="match status" value="1"/>
</dbReference>
<feature type="domain" description="NmrA-like" evidence="1">
    <location>
        <begin position="3"/>
        <end position="96"/>
    </location>
</feature>
<evidence type="ECO:0000259" key="1">
    <source>
        <dbReference type="Pfam" id="PF05368"/>
    </source>
</evidence>
<keyword evidence="3" id="KW-1185">Reference proteome</keyword>
<dbReference type="EMBL" id="BAAAQA010000029">
    <property type="protein sequence ID" value="GAA2121827.1"/>
    <property type="molecule type" value="Genomic_DNA"/>
</dbReference>
<dbReference type="Proteomes" id="UP001500166">
    <property type="component" value="Unassembled WGS sequence"/>
</dbReference>
<dbReference type="InterPro" id="IPR036291">
    <property type="entry name" value="NAD(P)-bd_dom_sf"/>
</dbReference>
<reference evidence="2 3" key="1">
    <citation type="journal article" date="2019" name="Int. J. Syst. Evol. Microbiol.">
        <title>The Global Catalogue of Microorganisms (GCM) 10K type strain sequencing project: providing services to taxonomists for standard genome sequencing and annotation.</title>
        <authorList>
            <consortium name="The Broad Institute Genomics Platform"/>
            <consortium name="The Broad Institute Genome Sequencing Center for Infectious Disease"/>
            <person name="Wu L."/>
            <person name="Ma J."/>
        </authorList>
    </citation>
    <scope>NUCLEOTIDE SEQUENCE [LARGE SCALE GENOMIC DNA]</scope>
    <source>
        <strain evidence="2 3">JCM 15914</strain>
    </source>
</reference>
<organism evidence="2 3">
    <name type="scientific">Kocuria atrinae</name>
    <dbReference type="NCBI Taxonomy" id="592377"/>
    <lineage>
        <taxon>Bacteria</taxon>
        <taxon>Bacillati</taxon>
        <taxon>Actinomycetota</taxon>
        <taxon>Actinomycetes</taxon>
        <taxon>Micrococcales</taxon>
        <taxon>Micrococcaceae</taxon>
        <taxon>Kocuria</taxon>
    </lineage>
</organism>
<sequence>MIILITGATGTVGRHIVRHLLDLGATVRCLTRNPANASFPDGVEVVQGDLRDPATLDAAFEGVTAAHLITFAGDDFAPITEGEVIVARLQEAGATRVTLLTGDTEASPIEQAVAASSLEWAALAPVEFMANMLEWVEGFRAGRIEEGFVDVPSTVVHESDIARVAAHVLVNGGYHEETLWITGPEALTVRERIVTVESVTGQSVELVPLSTEDVQEQWRSYGFSDDDIAFMTQMKTDPPKAAKTPQDTVRRVTGHQALTFRTWVEEHAGSFGAEHADV</sequence>
<name>A0ABN2Y750_9MICC</name>
<gene>
    <name evidence="2" type="ORF">GCM10009824_24530</name>
</gene>
<dbReference type="RefSeq" id="WP_344225309.1">
    <property type="nucleotide sequence ID" value="NZ_BAAAQA010000029.1"/>
</dbReference>
<evidence type="ECO:0000313" key="2">
    <source>
        <dbReference type="EMBL" id="GAA2121827.1"/>
    </source>
</evidence>
<dbReference type="Pfam" id="PF05368">
    <property type="entry name" value="NmrA"/>
    <property type="match status" value="1"/>
</dbReference>
<dbReference type="PANTHER" id="PTHR43162">
    <property type="match status" value="1"/>
</dbReference>
<protein>
    <submittedName>
        <fullName evidence="2">NAD(P)H-binding protein</fullName>
    </submittedName>
</protein>
<dbReference type="Gene3D" id="3.40.50.720">
    <property type="entry name" value="NAD(P)-binding Rossmann-like Domain"/>
    <property type="match status" value="1"/>
</dbReference>
<dbReference type="InterPro" id="IPR051604">
    <property type="entry name" value="Ergot_Alk_Oxidoreductase"/>
</dbReference>
<proteinExistence type="predicted"/>
<evidence type="ECO:0000313" key="3">
    <source>
        <dbReference type="Proteomes" id="UP001500166"/>
    </source>
</evidence>
<dbReference type="SUPFAM" id="SSF51735">
    <property type="entry name" value="NAD(P)-binding Rossmann-fold domains"/>
    <property type="match status" value="1"/>
</dbReference>
<accession>A0ABN2Y750</accession>
<dbReference type="Gene3D" id="3.90.25.10">
    <property type="entry name" value="UDP-galactose 4-epimerase, domain 1"/>
    <property type="match status" value="1"/>
</dbReference>
<dbReference type="InterPro" id="IPR008030">
    <property type="entry name" value="NmrA-like"/>
</dbReference>
<comment type="caution">
    <text evidence="2">The sequence shown here is derived from an EMBL/GenBank/DDBJ whole genome shotgun (WGS) entry which is preliminary data.</text>
</comment>